<proteinExistence type="predicted"/>
<dbReference type="EMBL" id="CAJMXA010003587">
    <property type="protein sequence ID" value="CAE6504873.1"/>
    <property type="molecule type" value="Genomic_DNA"/>
</dbReference>
<feature type="compositionally biased region" description="Polar residues" evidence="1">
    <location>
        <begin position="691"/>
        <end position="717"/>
    </location>
</feature>
<feature type="region of interest" description="Disordered" evidence="1">
    <location>
        <begin position="1"/>
        <end position="21"/>
    </location>
</feature>
<dbReference type="AlphaFoldDB" id="A0A8H3HE72"/>
<name>A0A8H3HE72_9AGAM</name>
<dbReference type="Gene3D" id="1.10.510.10">
    <property type="entry name" value="Transferase(Phosphotransferase) domain 1"/>
    <property type="match status" value="1"/>
</dbReference>
<sequence>MLVRPSTPIKKGLPPVETRSAAHSYDDLDGKKFFQAIDGAKFQQAYLSGSSLNPTVWPTEEQDLVLEIQKVRSDEKDLYIRSAWGLRLLNSISKHVFEHTNGADGKALVFRTADGRRMIKNPLTGQYRSPDIVALWETSETFPAIDYKTYCLPETPWSALAMVGEAKVSKAKFIGQPNNNLRNQLTSYLQHHLQFHPELNAVLGLAITPKDYALFYHDADAVQYSSFDWEPGPLYAFVEKLYTRPFQDTSMRILDVRSPNPAWATKIRDKVYVSEAPEALAGPGQRRYTTVALDVNSSEVVFLKDTWRDERRRYFEALLFKQAHKGQPLSGLMTVDSDGYVLDEAGQHIKTTSLGFVAGQASTRHKMRMTTRDIGRPLKEVRTLRQFLCVMYDACAVQRNLYRKCQILHRDISDGNIMLAPETEEYQERCAKGYAEVKFINQVLAGDKECDPKPECLVIDLGNGADLKEHRDRDALTERTGTPRFIARSVSFGEILDDEEFDNAGVDIPPVEGPLGDYSRFMHTLEYQKLSSPVPTTESEVKFTHQLFHDAESTFWVIAWNLARSAGAEYQLETDPHMNFREFFHTMYRHNPMPGVKDPRSNFSKSSKYWKSILHPDLESMGPMLYKMYRHIRPEWAYRPELNPEHSHEALMRLLLAEIVRIDKDEADIPLAYGVRFPPLHPDMLPMPHHNSMNSYSINPSSRVQTLQSLEPQQNNLVEADPTGAPTPAEPTDSGSAEPQAPRPSEPLQQSEPTPDAAVMEAPQEPDARAQLKTQGRSIVWQRGTCELEPPESGTSDKETSA</sequence>
<feature type="domain" description="Fungal-type protein kinase" evidence="2">
    <location>
        <begin position="361"/>
        <end position="560"/>
    </location>
</feature>
<accession>A0A8H3HE72</accession>
<dbReference type="SUPFAM" id="SSF56112">
    <property type="entry name" value="Protein kinase-like (PK-like)"/>
    <property type="match status" value="1"/>
</dbReference>
<dbReference type="InterPro" id="IPR011009">
    <property type="entry name" value="Kinase-like_dom_sf"/>
</dbReference>
<reference evidence="3" key="1">
    <citation type="submission" date="2021-01" db="EMBL/GenBank/DDBJ databases">
        <authorList>
            <person name="Kaushik A."/>
        </authorList>
    </citation>
    <scope>NUCLEOTIDE SEQUENCE</scope>
    <source>
        <strain evidence="3">AG6-10EEA</strain>
    </source>
</reference>
<organism evidence="3 4">
    <name type="scientific">Rhizoctonia solani</name>
    <dbReference type="NCBI Taxonomy" id="456999"/>
    <lineage>
        <taxon>Eukaryota</taxon>
        <taxon>Fungi</taxon>
        <taxon>Dikarya</taxon>
        <taxon>Basidiomycota</taxon>
        <taxon>Agaricomycotina</taxon>
        <taxon>Agaricomycetes</taxon>
        <taxon>Cantharellales</taxon>
        <taxon>Ceratobasidiaceae</taxon>
        <taxon>Rhizoctonia</taxon>
    </lineage>
</organism>
<protein>
    <recommendedName>
        <fullName evidence="2">Fungal-type protein kinase domain-containing protein</fullName>
    </recommendedName>
</protein>
<comment type="caution">
    <text evidence="3">The sequence shown here is derived from an EMBL/GenBank/DDBJ whole genome shotgun (WGS) entry which is preliminary data.</text>
</comment>
<evidence type="ECO:0000313" key="4">
    <source>
        <dbReference type="Proteomes" id="UP000663853"/>
    </source>
</evidence>
<gene>
    <name evidence="3" type="ORF">RDB_LOCUS117962</name>
</gene>
<dbReference type="Pfam" id="PF17667">
    <property type="entry name" value="Pkinase_fungal"/>
    <property type="match status" value="1"/>
</dbReference>
<evidence type="ECO:0000259" key="2">
    <source>
        <dbReference type="Pfam" id="PF17667"/>
    </source>
</evidence>
<dbReference type="Proteomes" id="UP000663853">
    <property type="component" value="Unassembled WGS sequence"/>
</dbReference>
<evidence type="ECO:0000313" key="3">
    <source>
        <dbReference type="EMBL" id="CAE6504873.1"/>
    </source>
</evidence>
<dbReference type="InterPro" id="IPR040976">
    <property type="entry name" value="Pkinase_fungal"/>
</dbReference>
<feature type="region of interest" description="Disordered" evidence="1">
    <location>
        <begin position="686"/>
        <end position="802"/>
    </location>
</feature>
<evidence type="ECO:0000256" key="1">
    <source>
        <dbReference type="SAM" id="MobiDB-lite"/>
    </source>
</evidence>